<evidence type="ECO:0000256" key="4">
    <source>
        <dbReference type="ARBA" id="ARBA00023002"/>
    </source>
</evidence>
<evidence type="ECO:0000259" key="7">
    <source>
        <dbReference type="PROSITE" id="PS51085"/>
    </source>
</evidence>
<dbReference type="Pfam" id="PF00111">
    <property type="entry name" value="Fer2"/>
    <property type="match status" value="1"/>
</dbReference>
<dbReference type="Gene3D" id="2.40.30.10">
    <property type="entry name" value="Translation factors"/>
    <property type="match status" value="1"/>
</dbReference>
<dbReference type="CDD" id="cd00207">
    <property type="entry name" value="fer2"/>
    <property type="match status" value="1"/>
</dbReference>
<keyword evidence="6" id="KW-0411">Iron-sulfur</keyword>
<dbReference type="PANTHER" id="PTHR47354">
    <property type="entry name" value="NADH OXIDOREDUCTASE HCR"/>
    <property type="match status" value="1"/>
</dbReference>
<feature type="domain" description="2Fe-2S ferredoxin-type" evidence="7">
    <location>
        <begin position="232"/>
        <end position="317"/>
    </location>
</feature>
<proteinExistence type="predicted"/>
<keyword evidence="4" id="KW-0560">Oxidoreductase</keyword>
<dbReference type="Pfam" id="PF00175">
    <property type="entry name" value="NAD_binding_1"/>
    <property type="match status" value="1"/>
</dbReference>
<dbReference type="Gene3D" id="3.40.50.80">
    <property type="entry name" value="Nucleotide-binding domain of ferredoxin-NADP reductase (FNR) module"/>
    <property type="match status" value="1"/>
</dbReference>
<dbReference type="Gene3D" id="3.10.20.30">
    <property type="match status" value="1"/>
</dbReference>
<evidence type="ECO:0000256" key="5">
    <source>
        <dbReference type="ARBA" id="ARBA00023004"/>
    </source>
</evidence>
<protein>
    <submittedName>
        <fullName evidence="9">Putative ferredoxin</fullName>
    </submittedName>
</protein>
<dbReference type="InterPro" id="IPR017927">
    <property type="entry name" value="FAD-bd_FR_type"/>
</dbReference>
<dbReference type="InterPro" id="IPR017938">
    <property type="entry name" value="Riboflavin_synthase-like_b-brl"/>
</dbReference>
<evidence type="ECO:0000256" key="2">
    <source>
        <dbReference type="ARBA" id="ARBA00022714"/>
    </source>
</evidence>
<feature type="domain" description="FAD-binding FR-type" evidence="8">
    <location>
        <begin position="1"/>
        <end position="101"/>
    </location>
</feature>
<dbReference type="PROSITE" id="PS00197">
    <property type="entry name" value="2FE2S_FER_1"/>
    <property type="match status" value="1"/>
</dbReference>
<dbReference type="GO" id="GO:0046872">
    <property type="term" value="F:metal ion binding"/>
    <property type="evidence" value="ECO:0007669"/>
    <property type="project" value="UniProtKB-KW"/>
</dbReference>
<dbReference type="InterPro" id="IPR039261">
    <property type="entry name" value="FNR_nucleotide-bd"/>
</dbReference>
<dbReference type="GO" id="GO:0016491">
    <property type="term" value="F:oxidoreductase activity"/>
    <property type="evidence" value="ECO:0007669"/>
    <property type="project" value="UniProtKB-KW"/>
</dbReference>
<reference evidence="9" key="1">
    <citation type="submission" date="2009-03" db="EMBL/GenBank/DDBJ databases">
        <authorList>
            <person name="Ryu J.-Y."/>
            <person name="Seo J."/>
            <person name="Unno T."/>
            <person name="Ahn J.-H."/>
            <person name="Sadowsky M.J."/>
            <person name="Hur H.-G."/>
        </authorList>
    </citation>
    <scope>NUCLEOTIDE SEQUENCE</scope>
    <source>
        <strain evidence="9">Jin1</strain>
    </source>
</reference>
<keyword evidence="5" id="KW-0408">Iron</keyword>
<dbReference type="InterPro" id="IPR006058">
    <property type="entry name" value="2Fe2S_fd_BS"/>
</dbReference>
<evidence type="ECO:0000259" key="8">
    <source>
        <dbReference type="PROSITE" id="PS51384"/>
    </source>
</evidence>
<keyword evidence="1" id="KW-0285">Flavoprotein</keyword>
<dbReference type="SUPFAM" id="SSF54292">
    <property type="entry name" value="2Fe-2S ferredoxin-like"/>
    <property type="match status" value="1"/>
</dbReference>
<dbReference type="InterPro" id="IPR036010">
    <property type="entry name" value="2Fe-2S_ferredoxin-like_sf"/>
</dbReference>
<organism evidence="9">
    <name type="scientific">Pseudomonas nitroreducens</name>
    <dbReference type="NCBI Taxonomy" id="46680"/>
    <lineage>
        <taxon>Bacteria</taxon>
        <taxon>Pseudomonadati</taxon>
        <taxon>Pseudomonadota</taxon>
        <taxon>Gammaproteobacteria</taxon>
        <taxon>Pseudomonadales</taxon>
        <taxon>Pseudomonadaceae</taxon>
        <taxon>Pseudomonas</taxon>
    </lineage>
</organism>
<dbReference type="PROSITE" id="PS51085">
    <property type="entry name" value="2FE2S_FER_2"/>
    <property type="match status" value="1"/>
</dbReference>
<keyword evidence="3" id="KW-0479">Metal-binding</keyword>
<dbReference type="InterPro" id="IPR012675">
    <property type="entry name" value="Beta-grasp_dom_sf"/>
</dbReference>
<keyword evidence="2" id="KW-0001">2Fe-2S</keyword>
<dbReference type="EMBL" id="FJ851547">
    <property type="protein sequence ID" value="ACP17955.1"/>
    <property type="molecule type" value="Genomic_DNA"/>
</dbReference>
<evidence type="ECO:0000256" key="6">
    <source>
        <dbReference type="ARBA" id="ARBA00023014"/>
    </source>
</evidence>
<dbReference type="PRINTS" id="PR00409">
    <property type="entry name" value="PHDIOXRDTASE"/>
</dbReference>
<dbReference type="InterPro" id="IPR001433">
    <property type="entry name" value="OxRdtase_FAD/NAD-bd"/>
</dbReference>
<dbReference type="InterPro" id="IPR001041">
    <property type="entry name" value="2Fe-2S_ferredoxin-type"/>
</dbReference>
<evidence type="ECO:0000256" key="1">
    <source>
        <dbReference type="ARBA" id="ARBA00022630"/>
    </source>
</evidence>
<reference evidence="9" key="2">
    <citation type="journal article" date="2010" name="Arch. Microbiol.">
        <title>Isoeugenol monooxygenase and its putative regulatory gene are located in the eugenol metabolic gene cluster in Pseudomonas nitroreducens Jin1.</title>
        <authorList>
            <person name="Ryu J.Y."/>
            <person name="Seo J."/>
            <person name="Unno T."/>
            <person name="Ahn J.H."/>
            <person name="Yan T."/>
            <person name="Sadowsky M.J."/>
            <person name="Hur H.G."/>
        </authorList>
    </citation>
    <scope>NUCLEOTIDE SEQUENCE</scope>
    <source>
        <strain evidence="9">Jin1</strain>
    </source>
</reference>
<dbReference type="PROSITE" id="PS51384">
    <property type="entry name" value="FAD_FR"/>
    <property type="match status" value="1"/>
</dbReference>
<name>C3VA08_PSENT</name>
<dbReference type="AlphaFoldDB" id="C3VA08"/>
<sequence length="317" mass="34574">MIDVIVSSMKSEAIGVNSYELAKEDGSPLPSFSAGSHVDIHLPNGLVRQYSLCNNPAENHRYLIGVLNEPSSRGGSRYLHDNIKIGDRLKISEPRNLFPLTPSAKKTILFAGGIGITPILCMAERLTHTGADFEMHYCSRSSERTAFIETIKSSSYSDRVYLHFDDGAPEQKLQTASVLGHASSDKHLYVCGPGGFIDHVINTALSNNWQDEQIHREYFAAAPQPEGGNQVFQVRIGSTGQTFEIPTDKNVIEVLAAAGIDIPLSCEQGICGTCLTRVLEGVPDHRDMFLTAAEHAQNDVFTPCCSRSKSAVLVLDI</sequence>
<dbReference type="GO" id="GO:0051537">
    <property type="term" value="F:2 iron, 2 sulfur cluster binding"/>
    <property type="evidence" value="ECO:0007669"/>
    <property type="project" value="UniProtKB-KW"/>
</dbReference>
<dbReference type="PANTHER" id="PTHR47354:SF1">
    <property type="entry name" value="CARNITINE MONOOXYGENASE REDUCTASE SUBUNIT"/>
    <property type="match status" value="1"/>
</dbReference>
<evidence type="ECO:0000313" key="9">
    <source>
        <dbReference type="EMBL" id="ACP17955.1"/>
    </source>
</evidence>
<dbReference type="CDD" id="cd06185">
    <property type="entry name" value="PDR_like"/>
    <property type="match status" value="1"/>
</dbReference>
<accession>C3VA08</accession>
<dbReference type="SUPFAM" id="SSF52343">
    <property type="entry name" value="Ferredoxin reductase-like, C-terminal NADP-linked domain"/>
    <property type="match status" value="1"/>
</dbReference>
<evidence type="ECO:0000256" key="3">
    <source>
        <dbReference type="ARBA" id="ARBA00022723"/>
    </source>
</evidence>
<dbReference type="InterPro" id="IPR050415">
    <property type="entry name" value="MRET"/>
</dbReference>
<dbReference type="SUPFAM" id="SSF63380">
    <property type="entry name" value="Riboflavin synthase domain-like"/>
    <property type="match status" value="1"/>
</dbReference>